<protein>
    <recommendedName>
        <fullName evidence="3">Nudix hydrolase domain-containing protein</fullName>
    </recommendedName>
</protein>
<gene>
    <name evidence="1" type="ORF">A2153_02005</name>
</gene>
<comment type="caution">
    <text evidence="1">The sequence shown here is derived from an EMBL/GenBank/DDBJ whole genome shotgun (WGS) entry which is preliminary data.</text>
</comment>
<dbReference type="Proteomes" id="UP000177396">
    <property type="component" value="Unassembled WGS sequence"/>
</dbReference>
<name>A0A1F5YIL8_9BACT</name>
<evidence type="ECO:0000313" key="2">
    <source>
        <dbReference type="Proteomes" id="UP000177396"/>
    </source>
</evidence>
<proteinExistence type="predicted"/>
<evidence type="ECO:0000313" key="1">
    <source>
        <dbReference type="EMBL" id="OGF99902.1"/>
    </source>
</evidence>
<evidence type="ECO:0008006" key="3">
    <source>
        <dbReference type="Google" id="ProtNLM"/>
    </source>
</evidence>
<dbReference type="AlphaFoldDB" id="A0A1F5YIL8"/>
<accession>A0A1F5YIL8</accession>
<dbReference type="EMBL" id="MFJB01000044">
    <property type="protein sequence ID" value="OGF99902.1"/>
    <property type="molecule type" value="Genomic_DNA"/>
</dbReference>
<reference evidence="1 2" key="1">
    <citation type="journal article" date="2016" name="Nat. Commun.">
        <title>Thousands of microbial genomes shed light on interconnected biogeochemical processes in an aquifer system.</title>
        <authorList>
            <person name="Anantharaman K."/>
            <person name="Brown C.T."/>
            <person name="Hug L.A."/>
            <person name="Sharon I."/>
            <person name="Castelle C.J."/>
            <person name="Probst A.J."/>
            <person name="Thomas B.C."/>
            <person name="Singh A."/>
            <person name="Wilkins M.J."/>
            <person name="Karaoz U."/>
            <person name="Brodie E.L."/>
            <person name="Williams K.H."/>
            <person name="Hubbard S.S."/>
            <person name="Banfield J.F."/>
        </authorList>
    </citation>
    <scope>NUCLEOTIDE SEQUENCE [LARGE SCALE GENOMIC DNA]</scope>
</reference>
<organism evidence="1 2">
    <name type="scientific">Candidatus Gottesmanbacteria bacterium RBG_16_38_7b</name>
    <dbReference type="NCBI Taxonomy" id="1798372"/>
    <lineage>
        <taxon>Bacteria</taxon>
        <taxon>Candidatus Gottesmaniibacteriota</taxon>
    </lineage>
</organism>
<sequence>MSVPEMINLAPSADQGAGLNRDQKIQNGEIGGAIELWSNPEGLAPQDIVFTLDRTNPITGDPQQDTWITDETLRQSYAAAAARTDELRGPNTQFQDTNDPKVTIHEISQEGQKLQIIGRLSRYYVLWGLPGVAEELWKKGINELRENKRTEVPLGNSTHNILLVRNSKTNETMMVIMAVTGLHGFAAGKLTITCEHQQHPDRHSRPVDAVVDGFKREFGIEIPEERVRLHKIAAETRSAYVSTIHIADMTDTLTEEDVIRQWGNKVDWRQGSSLLFVPVSQLAEWKSEDIPYDIWSRKEIIRHSFPRTLMDQQDYKLHHTGPLRVLAVQEYLNSKKMDTLQLATGE</sequence>